<dbReference type="InterPro" id="IPR000866">
    <property type="entry name" value="AhpC/TSA"/>
</dbReference>
<dbReference type="STRING" id="661478.OP10G_2991"/>
<feature type="chain" id="PRO_5001651917" evidence="6">
    <location>
        <begin position="22"/>
        <end position="360"/>
    </location>
</feature>
<dbReference type="PROSITE" id="PS00194">
    <property type="entry name" value="THIOREDOXIN_1"/>
    <property type="match status" value="1"/>
</dbReference>
<dbReference type="CDD" id="cd02966">
    <property type="entry name" value="TlpA_like_family"/>
    <property type="match status" value="1"/>
</dbReference>
<dbReference type="InterPro" id="IPR036249">
    <property type="entry name" value="Thioredoxin-like_sf"/>
</dbReference>
<evidence type="ECO:0000256" key="4">
    <source>
        <dbReference type="ARBA" id="ARBA00023157"/>
    </source>
</evidence>
<dbReference type="GO" id="GO:0017004">
    <property type="term" value="P:cytochrome complex assembly"/>
    <property type="evidence" value="ECO:0007669"/>
    <property type="project" value="UniProtKB-KW"/>
</dbReference>
<dbReference type="RefSeq" id="WP_025229670.1">
    <property type="nucleotide sequence ID" value="NZ_CP007139.1"/>
</dbReference>
<gene>
    <name evidence="8" type="ORF">OP10G_2991</name>
</gene>
<keyword evidence="4" id="KW-1015">Disulfide bond</keyword>
<dbReference type="Pfam" id="PF00578">
    <property type="entry name" value="AhpC-TSA"/>
    <property type="match status" value="1"/>
</dbReference>
<dbReference type="GO" id="GO:0016853">
    <property type="term" value="F:isomerase activity"/>
    <property type="evidence" value="ECO:0007669"/>
    <property type="project" value="UniProtKB-KW"/>
</dbReference>
<dbReference type="InterPro" id="IPR050553">
    <property type="entry name" value="Thioredoxin_ResA/DsbE_sf"/>
</dbReference>
<dbReference type="AlphaFoldDB" id="A0A068NXJ5"/>
<feature type="domain" description="Thioredoxin" evidence="7">
    <location>
        <begin position="29"/>
        <end position="181"/>
    </location>
</feature>
<evidence type="ECO:0000256" key="3">
    <source>
        <dbReference type="ARBA" id="ARBA00022968"/>
    </source>
</evidence>
<dbReference type="EMBL" id="CP007139">
    <property type="protein sequence ID" value="AIE86359.1"/>
    <property type="molecule type" value="Genomic_DNA"/>
</dbReference>
<keyword evidence="8" id="KW-0413">Isomerase</keyword>
<dbReference type="InterPro" id="IPR017937">
    <property type="entry name" value="Thioredoxin_CS"/>
</dbReference>
<comment type="subcellular location">
    <subcellularLocation>
        <location evidence="1">Cell envelope</location>
    </subcellularLocation>
</comment>
<dbReference type="KEGG" id="fgi:OP10G_2991"/>
<dbReference type="GO" id="GO:0030313">
    <property type="term" value="C:cell envelope"/>
    <property type="evidence" value="ECO:0007669"/>
    <property type="project" value="UniProtKB-SubCell"/>
</dbReference>
<dbReference type="PROSITE" id="PS51352">
    <property type="entry name" value="THIOREDOXIN_2"/>
    <property type="match status" value="1"/>
</dbReference>
<keyword evidence="6" id="KW-0732">Signal</keyword>
<sequence length="360" mass="39194">MINLRLLALSGLIPAAAGAHAGAGVRTYLNIGDPAPSIAGVKWLKGVPITSFKKGDVYVVEFWATWCGPCKENIPHLTELAKKYKGAASIVGISIWESNDPTSSAYLDKVEAFVKSQGDRMDYNVGADGPEGKVGKEWMRAADENGIPTSFIVGKDGKIAWIGHPANMEAVLTQVIDGKFDVAAARSRRATDVETTRPIRESMAAKNYGKALKLIDAAVAKKPDQERFYTYDRLVAQYHVAPKDAMVASEKILEQSNGEIGAYRMIVSIFASQKDLTPSVYRYGKKLAEKALEKGEMKYMFLAMSAEVSSSLGEFSEAVKSQEEAVTAAESDTHAPAEFVQFLKKKLDEFRAQAKKAKAL</sequence>
<keyword evidence="5" id="KW-0676">Redox-active center</keyword>
<evidence type="ECO:0000256" key="6">
    <source>
        <dbReference type="SAM" id="SignalP"/>
    </source>
</evidence>
<proteinExistence type="predicted"/>
<keyword evidence="9" id="KW-1185">Reference proteome</keyword>
<evidence type="ECO:0000256" key="1">
    <source>
        <dbReference type="ARBA" id="ARBA00004196"/>
    </source>
</evidence>
<organism evidence="8 9">
    <name type="scientific">Fimbriimonas ginsengisoli Gsoil 348</name>
    <dbReference type="NCBI Taxonomy" id="661478"/>
    <lineage>
        <taxon>Bacteria</taxon>
        <taxon>Bacillati</taxon>
        <taxon>Armatimonadota</taxon>
        <taxon>Fimbriimonadia</taxon>
        <taxon>Fimbriimonadales</taxon>
        <taxon>Fimbriimonadaceae</taxon>
        <taxon>Fimbriimonas</taxon>
    </lineage>
</organism>
<reference evidence="8 9" key="1">
    <citation type="journal article" date="2014" name="PLoS ONE">
        <title>The first complete genome sequence of the class fimbriimonadia in the phylum armatimonadetes.</title>
        <authorList>
            <person name="Hu Z.Y."/>
            <person name="Wang Y.Z."/>
            <person name="Im W.T."/>
            <person name="Wang S.Y."/>
            <person name="Zhao G.P."/>
            <person name="Zheng H.J."/>
            <person name="Quan Z.X."/>
        </authorList>
    </citation>
    <scope>NUCLEOTIDE SEQUENCE [LARGE SCALE GENOMIC DNA]</scope>
    <source>
        <strain evidence="8">Gsoil 348</strain>
    </source>
</reference>
<dbReference type="eggNOG" id="COG0526">
    <property type="taxonomic scope" value="Bacteria"/>
</dbReference>
<evidence type="ECO:0000259" key="7">
    <source>
        <dbReference type="PROSITE" id="PS51352"/>
    </source>
</evidence>
<dbReference type="HOGENOM" id="CLU_056135_0_0_0"/>
<dbReference type="GO" id="GO:0016491">
    <property type="term" value="F:oxidoreductase activity"/>
    <property type="evidence" value="ECO:0007669"/>
    <property type="project" value="InterPro"/>
</dbReference>
<name>A0A068NXJ5_FIMGI</name>
<dbReference type="PANTHER" id="PTHR42852:SF6">
    <property type="entry name" value="THIOL:DISULFIDE INTERCHANGE PROTEIN DSBE"/>
    <property type="match status" value="1"/>
</dbReference>
<keyword evidence="2" id="KW-0201">Cytochrome c-type biogenesis</keyword>
<dbReference type="SUPFAM" id="SSF52833">
    <property type="entry name" value="Thioredoxin-like"/>
    <property type="match status" value="1"/>
</dbReference>
<evidence type="ECO:0000313" key="8">
    <source>
        <dbReference type="EMBL" id="AIE86359.1"/>
    </source>
</evidence>
<dbReference type="GO" id="GO:0016209">
    <property type="term" value="F:antioxidant activity"/>
    <property type="evidence" value="ECO:0007669"/>
    <property type="project" value="InterPro"/>
</dbReference>
<keyword evidence="3" id="KW-0735">Signal-anchor</keyword>
<feature type="signal peptide" evidence="6">
    <location>
        <begin position="1"/>
        <end position="21"/>
    </location>
</feature>
<keyword evidence="3" id="KW-0812">Transmembrane</keyword>
<dbReference type="Proteomes" id="UP000027982">
    <property type="component" value="Chromosome"/>
</dbReference>
<dbReference type="Gene3D" id="3.40.30.10">
    <property type="entry name" value="Glutaredoxin"/>
    <property type="match status" value="1"/>
</dbReference>
<dbReference type="GO" id="GO:0006950">
    <property type="term" value="P:response to stress"/>
    <property type="evidence" value="ECO:0007669"/>
    <property type="project" value="UniProtKB-ARBA"/>
</dbReference>
<evidence type="ECO:0000256" key="2">
    <source>
        <dbReference type="ARBA" id="ARBA00022748"/>
    </source>
</evidence>
<accession>A0A068NXJ5</accession>
<dbReference type="InterPro" id="IPR013766">
    <property type="entry name" value="Thioredoxin_domain"/>
</dbReference>
<evidence type="ECO:0000256" key="5">
    <source>
        <dbReference type="ARBA" id="ARBA00023284"/>
    </source>
</evidence>
<dbReference type="InterPro" id="IPR011990">
    <property type="entry name" value="TPR-like_helical_dom_sf"/>
</dbReference>
<evidence type="ECO:0000313" key="9">
    <source>
        <dbReference type="Proteomes" id="UP000027982"/>
    </source>
</evidence>
<dbReference type="PANTHER" id="PTHR42852">
    <property type="entry name" value="THIOL:DISULFIDE INTERCHANGE PROTEIN DSBE"/>
    <property type="match status" value="1"/>
</dbReference>
<protein>
    <submittedName>
        <fullName evidence="8">Thiol-disulfide isomerase-like thioredoxin</fullName>
    </submittedName>
</protein>
<dbReference type="Gene3D" id="1.25.40.10">
    <property type="entry name" value="Tetratricopeptide repeat domain"/>
    <property type="match status" value="1"/>
</dbReference>
<dbReference type="OrthoDB" id="9802923at2"/>